<dbReference type="GeneID" id="103387117"/>
<dbReference type="OMA" id="CDWMSIP"/>
<keyword evidence="2" id="KW-0449">Lipoprotein</keyword>
<protein>
    <recommendedName>
        <fullName evidence="2">Phospholipid scramblase</fullName>
    </recommendedName>
</protein>
<evidence type="ECO:0000256" key="1">
    <source>
        <dbReference type="ARBA" id="ARBA00005350"/>
    </source>
</evidence>
<dbReference type="RefSeq" id="XP_008319853.1">
    <property type="nucleotide sequence ID" value="XM_008321631.2"/>
</dbReference>
<dbReference type="KEGG" id="csem:103387117"/>
<keyword evidence="2" id="KW-0106">Calcium</keyword>
<name>A0A3P8UL37_CYNSE</name>
<dbReference type="PANTHER" id="PTHR23248:SF57">
    <property type="entry name" value="PHOSPHOLIPID SCRAMBLASE"/>
    <property type="match status" value="1"/>
</dbReference>
<comment type="function">
    <text evidence="2">May mediate accelerated ATP-independent bidirectional transbilayer migration of phospholipids upon binding calcium ions that results in a loss of phospholipid asymmetry in the plasma membrane.</text>
</comment>
<dbReference type="InterPro" id="IPR005552">
    <property type="entry name" value="Scramblase"/>
</dbReference>
<organism evidence="3 4">
    <name type="scientific">Cynoglossus semilaevis</name>
    <name type="common">Tongue sole</name>
    <dbReference type="NCBI Taxonomy" id="244447"/>
    <lineage>
        <taxon>Eukaryota</taxon>
        <taxon>Metazoa</taxon>
        <taxon>Chordata</taxon>
        <taxon>Craniata</taxon>
        <taxon>Vertebrata</taxon>
        <taxon>Euteleostomi</taxon>
        <taxon>Actinopterygii</taxon>
        <taxon>Neopterygii</taxon>
        <taxon>Teleostei</taxon>
        <taxon>Neoteleostei</taxon>
        <taxon>Acanthomorphata</taxon>
        <taxon>Carangaria</taxon>
        <taxon>Pleuronectiformes</taxon>
        <taxon>Pleuronectoidei</taxon>
        <taxon>Cynoglossidae</taxon>
        <taxon>Cynoglossinae</taxon>
        <taxon>Cynoglossus</taxon>
    </lineage>
</organism>
<dbReference type="GeneTree" id="ENSGT00940000165351"/>
<dbReference type="GO" id="GO:0005886">
    <property type="term" value="C:plasma membrane"/>
    <property type="evidence" value="ECO:0007669"/>
    <property type="project" value="TreeGrafter"/>
</dbReference>
<keyword evidence="4" id="KW-1185">Reference proteome</keyword>
<keyword evidence="2" id="KW-0564">Palmitate</keyword>
<reference evidence="3 4" key="1">
    <citation type="journal article" date="2014" name="Nat. Genet.">
        <title>Whole-genome sequence of a flatfish provides insights into ZW sex chromosome evolution and adaptation to a benthic lifestyle.</title>
        <authorList>
            <person name="Chen S."/>
            <person name="Zhang G."/>
            <person name="Shao C."/>
            <person name="Huang Q."/>
            <person name="Liu G."/>
            <person name="Zhang P."/>
            <person name="Song W."/>
            <person name="An N."/>
            <person name="Chalopin D."/>
            <person name="Volff J.N."/>
            <person name="Hong Y."/>
            <person name="Li Q."/>
            <person name="Sha Z."/>
            <person name="Zhou H."/>
            <person name="Xie M."/>
            <person name="Yu Q."/>
            <person name="Liu Y."/>
            <person name="Xiang H."/>
            <person name="Wang N."/>
            <person name="Wu K."/>
            <person name="Yang C."/>
            <person name="Zhou Q."/>
            <person name="Liao X."/>
            <person name="Yang L."/>
            <person name="Hu Q."/>
            <person name="Zhang J."/>
            <person name="Meng L."/>
            <person name="Jin L."/>
            <person name="Tian Y."/>
            <person name="Lian J."/>
            <person name="Yang J."/>
            <person name="Miao G."/>
            <person name="Liu S."/>
            <person name="Liang Z."/>
            <person name="Yan F."/>
            <person name="Li Y."/>
            <person name="Sun B."/>
            <person name="Zhang H."/>
            <person name="Zhang J."/>
            <person name="Zhu Y."/>
            <person name="Du M."/>
            <person name="Zhao Y."/>
            <person name="Schartl M."/>
            <person name="Tang Q."/>
            <person name="Wang J."/>
        </authorList>
    </citation>
    <scope>NUCLEOTIDE SEQUENCE</scope>
</reference>
<evidence type="ECO:0000313" key="3">
    <source>
        <dbReference type="Ensembl" id="ENSCSEP00000003898.1"/>
    </source>
</evidence>
<dbReference type="SUPFAM" id="SSF54518">
    <property type="entry name" value="Tubby C-terminal domain-like"/>
    <property type="match status" value="1"/>
</dbReference>
<dbReference type="FunCoup" id="A0A3P8UL37">
    <property type="interactions" value="186"/>
</dbReference>
<evidence type="ECO:0000256" key="2">
    <source>
        <dbReference type="RuleBase" id="RU363116"/>
    </source>
</evidence>
<comment type="cofactor">
    <cofactor evidence="2">
        <name>Ca(2+)</name>
        <dbReference type="ChEBI" id="CHEBI:29108"/>
    </cofactor>
</comment>
<dbReference type="AlphaFoldDB" id="A0A3P8UL37"/>
<dbReference type="Proteomes" id="UP000265120">
    <property type="component" value="Chromosome 1"/>
</dbReference>
<sequence length="316" mass="34748">MSAPGYPYPYNQPPYPMAHPGGQSVAPYPVSPEGYGDHVQAPPPGFNMNYNQGPPPVMYQPGPVAPGPEYGGPHGGISPAPMGVAATAAVGVPPGLEYLTQIDQILIHQKVELLEAFIGFETNNQYEIKNSLGQKIYKAKEKNDCCTRNCCGSLRSFDMKIKDTMDREVIRLIRPFRCVSCWCPCCLQEMEVQAPPGTTIGYVKQDWHPFLPKFSIQGANKETVLKLEGPCFACNCCGDVNFELKGKDGGKPIGRISKQWSGLLKEVFTDTDNFGIQFPLDLDVKMKAVLMGACFLIDFMFFEKVGEANQRSSVFS</sequence>
<evidence type="ECO:0000313" key="4">
    <source>
        <dbReference type="Proteomes" id="UP000265120"/>
    </source>
</evidence>
<comment type="similarity">
    <text evidence="1 2">Belongs to the phospholipid scramblase family.</text>
</comment>
<dbReference type="Ensembl" id="ENSCSET00000003946.1">
    <property type="protein sequence ID" value="ENSCSEP00000003898.1"/>
    <property type="gene ID" value="ENSCSEG00000002549.1"/>
</dbReference>
<reference evidence="3" key="2">
    <citation type="submission" date="2025-08" db="UniProtKB">
        <authorList>
            <consortium name="Ensembl"/>
        </authorList>
    </citation>
    <scope>IDENTIFICATION</scope>
</reference>
<dbReference type="OrthoDB" id="444338at2759"/>
<dbReference type="Pfam" id="PF03803">
    <property type="entry name" value="Scramblase"/>
    <property type="match status" value="1"/>
</dbReference>
<accession>A0A3P8UL37</accession>
<dbReference type="InParanoid" id="A0A3P8UL37"/>
<dbReference type="CTD" id="405802"/>
<reference evidence="3" key="3">
    <citation type="submission" date="2025-09" db="UniProtKB">
        <authorList>
            <consortium name="Ensembl"/>
        </authorList>
    </citation>
    <scope>IDENTIFICATION</scope>
</reference>
<dbReference type="STRING" id="244447.ENSCSEP00000003898"/>
<dbReference type="InterPro" id="IPR025659">
    <property type="entry name" value="Tubby-like_C"/>
</dbReference>
<dbReference type="PANTHER" id="PTHR23248">
    <property type="entry name" value="PHOSPHOLIPID SCRAMBLASE-RELATED"/>
    <property type="match status" value="1"/>
</dbReference>
<dbReference type="GO" id="GO:0017128">
    <property type="term" value="F:phospholipid scramblase activity"/>
    <property type="evidence" value="ECO:0007669"/>
    <property type="project" value="InterPro"/>
</dbReference>
<proteinExistence type="inferred from homology"/>